<protein>
    <submittedName>
        <fullName evidence="2">Uncharacterized protein</fullName>
    </submittedName>
</protein>
<sequence length="172" mass="18698">MPSNQAHFQPPHPIRTSTSDSTKSHSSDAMSPGSDMGSPVSGFPRGAASPTEESFGAIASRIRRGRSRSRSRADASRKRSKSPMVMPPEHLPPRTAQPASERPKQSRHTSRASQSSTHPPVKPSRPSLQDSSRRSTSSSSNMWTGRHANSWLFNDFSVTDTAKGILHIGRKS</sequence>
<accession>A0A2T2P3C0</accession>
<dbReference type="Proteomes" id="UP000240883">
    <property type="component" value="Unassembled WGS sequence"/>
</dbReference>
<proteinExistence type="predicted"/>
<feature type="compositionally biased region" description="Basic residues" evidence="1">
    <location>
        <begin position="61"/>
        <end position="70"/>
    </location>
</feature>
<dbReference type="OrthoDB" id="5089392at2759"/>
<feature type="region of interest" description="Disordered" evidence="1">
    <location>
        <begin position="1"/>
        <end position="145"/>
    </location>
</feature>
<keyword evidence="3" id="KW-1185">Reference proteome</keyword>
<evidence type="ECO:0000313" key="3">
    <source>
        <dbReference type="Proteomes" id="UP000240883"/>
    </source>
</evidence>
<name>A0A2T2P3C0_CORCC</name>
<organism evidence="2 3">
    <name type="scientific">Corynespora cassiicola Philippines</name>
    <dbReference type="NCBI Taxonomy" id="1448308"/>
    <lineage>
        <taxon>Eukaryota</taxon>
        <taxon>Fungi</taxon>
        <taxon>Dikarya</taxon>
        <taxon>Ascomycota</taxon>
        <taxon>Pezizomycotina</taxon>
        <taxon>Dothideomycetes</taxon>
        <taxon>Pleosporomycetidae</taxon>
        <taxon>Pleosporales</taxon>
        <taxon>Corynesporascaceae</taxon>
        <taxon>Corynespora</taxon>
    </lineage>
</organism>
<dbReference type="AlphaFoldDB" id="A0A2T2P3C0"/>
<dbReference type="EMBL" id="KZ678130">
    <property type="protein sequence ID" value="PSN72177.1"/>
    <property type="molecule type" value="Genomic_DNA"/>
</dbReference>
<evidence type="ECO:0000256" key="1">
    <source>
        <dbReference type="SAM" id="MobiDB-lite"/>
    </source>
</evidence>
<evidence type="ECO:0000313" key="2">
    <source>
        <dbReference type="EMBL" id="PSN72177.1"/>
    </source>
</evidence>
<reference evidence="2 3" key="1">
    <citation type="journal article" date="2018" name="Front. Microbiol.">
        <title>Genome-Wide Analysis of Corynespora cassiicola Leaf Fall Disease Putative Effectors.</title>
        <authorList>
            <person name="Lopez D."/>
            <person name="Ribeiro S."/>
            <person name="Label P."/>
            <person name="Fumanal B."/>
            <person name="Venisse J.S."/>
            <person name="Kohler A."/>
            <person name="de Oliveira R.R."/>
            <person name="Labutti K."/>
            <person name="Lipzen A."/>
            <person name="Lail K."/>
            <person name="Bauer D."/>
            <person name="Ohm R.A."/>
            <person name="Barry K.W."/>
            <person name="Spatafora J."/>
            <person name="Grigoriev I.V."/>
            <person name="Martin F.M."/>
            <person name="Pujade-Renaud V."/>
        </authorList>
    </citation>
    <scope>NUCLEOTIDE SEQUENCE [LARGE SCALE GENOMIC DNA]</scope>
    <source>
        <strain evidence="2 3">Philippines</strain>
    </source>
</reference>
<gene>
    <name evidence="2" type="ORF">BS50DRAFT_630251</name>
</gene>